<dbReference type="EMBL" id="LSRX01000200">
    <property type="protein sequence ID" value="OLQ04796.1"/>
    <property type="molecule type" value="Genomic_DNA"/>
</dbReference>
<dbReference type="InterPro" id="IPR021838">
    <property type="entry name" value="DUF3431"/>
</dbReference>
<keyword evidence="3" id="KW-1185">Reference proteome</keyword>
<dbReference type="Pfam" id="PF11913">
    <property type="entry name" value="DUF3431"/>
    <property type="match status" value="1"/>
</dbReference>
<reference evidence="2 3" key="1">
    <citation type="submission" date="2016-02" db="EMBL/GenBank/DDBJ databases">
        <title>Genome analysis of coral dinoflagellate symbionts highlights evolutionary adaptations to a symbiotic lifestyle.</title>
        <authorList>
            <person name="Aranda M."/>
            <person name="Li Y."/>
            <person name="Liew Y.J."/>
            <person name="Baumgarten S."/>
            <person name="Simakov O."/>
            <person name="Wilson M."/>
            <person name="Piel J."/>
            <person name="Ashoor H."/>
            <person name="Bougouffa S."/>
            <person name="Bajic V.B."/>
            <person name="Ryu T."/>
            <person name="Ravasi T."/>
            <person name="Bayer T."/>
            <person name="Micklem G."/>
            <person name="Kim H."/>
            <person name="Bhak J."/>
            <person name="Lajeunesse T.C."/>
            <person name="Voolstra C.R."/>
        </authorList>
    </citation>
    <scope>NUCLEOTIDE SEQUENCE [LARGE SCALE GENOMIC DNA]</scope>
    <source>
        <strain evidence="2 3">CCMP2467</strain>
    </source>
</reference>
<proteinExistence type="predicted"/>
<evidence type="ECO:0000313" key="3">
    <source>
        <dbReference type="Proteomes" id="UP000186817"/>
    </source>
</evidence>
<dbReference type="AlphaFoldDB" id="A0A1Q9EBJ1"/>
<evidence type="ECO:0000256" key="1">
    <source>
        <dbReference type="SAM" id="SignalP"/>
    </source>
</evidence>
<gene>
    <name evidence="2" type="ORF">AK812_SmicGene12093</name>
</gene>
<keyword evidence="1" id="KW-0732">Signal</keyword>
<name>A0A1Q9EBJ1_SYMMI</name>
<feature type="signal peptide" evidence="1">
    <location>
        <begin position="1"/>
        <end position="20"/>
    </location>
</feature>
<feature type="chain" id="PRO_5012186855" evidence="1">
    <location>
        <begin position="21"/>
        <end position="1040"/>
    </location>
</feature>
<accession>A0A1Q9EBJ1</accession>
<dbReference type="PANTHER" id="PTHR37490">
    <property type="entry name" value="EXPRESSED PROTEIN"/>
    <property type="match status" value="1"/>
</dbReference>
<dbReference type="Proteomes" id="UP000186817">
    <property type="component" value="Unassembled WGS sequence"/>
</dbReference>
<sequence>MTWSRWSSLLLLDLWRGSHCMSCFSEIQFSWCEYSQTDPNAAPNCPEYVFSIAGFQRKLDSHYNSGGRPPLLEAFFLMRLHQDYKQGLVDADCPNPLILALLLVSEVQLQAPPWYDLDRAFALLRNPGDDVMYDFAQAISEEGRSLHDVGLRLAKEASPFQQHLMASAPAAWPLRKALKRVQAAQDRLSDAVPAVLAQATLGGHAGHARPACATALPGVTGTSLPSAGSFNTACWDGPGASSARLDLVVAHCREPLDWLHTKITKMPPGSRLFLYEKCGAWTDPASFAAGPFQAVRVIARPDIGAARGDECSAYLTHILANYQQLADFMIFLQSDPMDHLHMDFMDLVLRSIAAGTYDVGFLPLNGPRHVRTLTPCLQAVHEEIFGENLTALVGPYCCAQFAVSRETVQQRSLDFFSRMLSLVDGSRDVDLCGVEGTKRSTQCYGFEFLWHVVFGEEVDPPSREDDMRLPVSLRLKHGKEHSRLNWIGMPLARDIPLKLVPDHEHGNPMFGAEENGDHLHMDLITKHLDCEVAEGVSPWRELRELTEEHLGLAGVTVPSSLLLVVRRLLRIWTPLALLRARQELSAPLTGRAAAPQTSCIYGVMTANFWHCFDISSEASSLRVERCLKRITRGPLVNMDTRENWGPLEFSQSSRWPLHLLDVRLVQDQWTACSESGLSASSCPALGLPKLRLLHGLASEGLSEWTPPSELVLQHLDLSARDLTPPLRAVKTRFGPKTFRMVVIGSHMGSNMEPLSMVEACFAQAGVPLASTVLGTTYPFPEIMCESFGHCEQNPHIDAAVRLLVQQMYRPTWEPQHLLNLLHAGLKDPSFGDPDLFLCAQPMALCSFLRSLTSQPMLLYQAFPLVGATPEAFRHLLLVQLREVQVANARRSSLVAYSEFLARQVQRQTGQRPLCLRPHSLYARSSTYDPDTRNPRVLLGRMAGWARDGAGAMVHLMEAFAQDMLRPGTSLRLVFLGLSREASETVAGIARPFSYHELRRFRAAVYFPWDMGMLLFSELYAIGVPIFLPDKAWVVSIIKRP</sequence>
<dbReference type="PANTHER" id="PTHR37490:SF2">
    <property type="match status" value="1"/>
</dbReference>
<protein>
    <submittedName>
        <fullName evidence="2">Uncharacterized protein</fullName>
    </submittedName>
</protein>
<comment type="caution">
    <text evidence="2">The sequence shown here is derived from an EMBL/GenBank/DDBJ whole genome shotgun (WGS) entry which is preliminary data.</text>
</comment>
<evidence type="ECO:0000313" key="2">
    <source>
        <dbReference type="EMBL" id="OLQ04796.1"/>
    </source>
</evidence>
<dbReference type="OrthoDB" id="426718at2759"/>
<organism evidence="2 3">
    <name type="scientific">Symbiodinium microadriaticum</name>
    <name type="common">Dinoflagellate</name>
    <name type="synonym">Zooxanthella microadriatica</name>
    <dbReference type="NCBI Taxonomy" id="2951"/>
    <lineage>
        <taxon>Eukaryota</taxon>
        <taxon>Sar</taxon>
        <taxon>Alveolata</taxon>
        <taxon>Dinophyceae</taxon>
        <taxon>Suessiales</taxon>
        <taxon>Symbiodiniaceae</taxon>
        <taxon>Symbiodinium</taxon>
    </lineage>
</organism>